<dbReference type="GO" id="GO:0031412">
    <property type="term" value="P:gas vesicle organization"/>
    <property type="evidence" value="ECO:0007669"/>
    <property type="project" value="InterPro"/>
</dbReference>
<reference evidence="4" key="1">
    <citation type="journal article" date="2014" name="Front. Microbiol.">
        <title>High frequency of phylogenetically diverse reductive dehalogenase-homologous genes in deep subseafloor sedimentary metagenomes.</title>
        <authorList>
            <person name="Kawai M."/>
            <person name="Futagami T."/>
            <person name="Toyoda A."/>
            <person name="Takaki Y."/>
            <person name="Nishi S."/>
            <person name="Hori S."/>
            <person name="Arai W."/>
            <person name="Tsubouchi T."/>
            <person name="Morono Y."/>
            <person name="Uchiyama I."/>
            <person name="Ito T."/>
            <person name="Fujiyama A."/>
            <person name="Inagaki F."/>
            <person name="Takami H."/>
        </authorList>
    </citation>
    <scope>NUCLEOTIDE SEQUENCE</scope>
    <source>
        <strain evidence="4">Expedition CK06-06</strain>
    </source>
</reference>
<evidence type="ECO:0000313" key="4">
    <source>
        <dbReference type="EMBL" id="GAG50784.1"/>
    </source>
</evidence>
<dbReference type="EMBL" id="BARS01053338">
    <property type="protein sequence ID" value="GAG50784.1"/>
    <property type="molecule type" value="Genomic_DNA"/>
</dbReference>
<accession>X0Y4B2</accession>
<feature type="non-terminal residue" evidence="4">
    <location>
        <position position="160"/>
    </location>
</feature>
<proteinExistence type="inferred from homology"/>
<dbReference type="InterPro" id="IPR036871">
    <property type="entry name" value="PX_dom_sf"/>
</dbReference>
<protein>
    <recommendedName>
        <fullName evidence="5">Gas vesicle synthesis GvpLGvpF</fullName>
    </recommendedName>
</protein>
<evidence type="ECO:0000256" key="2">
    <source>
        <dbReference type="ARBA" id="ARBA00035108"/>
    </source>
</evidence>
<organism evidence="4">
    <name type="scientific">marine sediment metagenome</name>
    <dbReference type="NCBI Taxonomy" id="412755"/>
    <lineage>
        <taxon>unclassified sequences</taxon>
        <taxon>metagenomes</taxon>
        <taxon>ecological metagenomes</taxon>
    </lineage>
</organism>
<evidence type="ECO:0008006" key="5">
    <source>
        <dbReference type="Google" id="ProtNLM"/>
    </source>
</evidence>
<dbReference type="GO" id="GO:0035091">
    <property type="term" value="F:phosphatidylinositol binding"/>
    <property type="evidence" value="ECO:0007669"/>
    <property type="project" value="InterPro"/>
</dbReference>
<evidence type="ECO:0000256" key="3">
    <source>
        <dbReference type="ARBA" id="ARBA00035643"/>
    </source>
</evidence>
<evidence type="ECO:0000256" key="1">
    <source>
        <dbReference type="ARBA" id="ARBA00022987"/>
    </source>
</evidence>
<keyword evidence="1" id="KW-0304">Gas vesicle</keyword>
<gene>
    <name evidence="4" type="ORF">S01H1_79170</name>
</gene>
<dbReference type="InterPro" id="IPR009430">
    <property type="entry name" value="GvpL/GvpF"/>
</dbReference>
<dbReference type="GO" id="GO:0031411">
    <property type="term" value="C:gas vesicle"/>
    <property type="evidence" value="ECO:0007669"/>
    <property type="project" value="UniProtKB-SubCell"/>
</dbReference>
<dbReference type="PANTHER" id="PTHR36852">
    <property type="entry name" value="PROTEIN GVPL 2"/>
    <property type="match status" value="1"/>
</dbReference>
<dbReference type="Gene3D" id="3.30.1520.10">
    <property type="entry name" value="Phox-like domain"/>
    <property type="match status" value="1"/>
</dbReference>
<name>X0Y4B2_9ZZZZ</name>
<dbReference type="PANTHER" id="PTHR36852:SF1">
    <property type="entry name" value="PROTEIN GVPL 2"/>
    <property type="match status" value="1"/>
</dbReference>
<comment type="subcellular location">
    <subcellularLocation>
        <location evidence="2">Gas vesicle</location>
    </subcellularLocation>
</comment>
<comment type="similarity">
    <text evidence="3">Belongs to the gas vesicle GvpF/GvpL family.</text>
</comment>
<sequence>MNMAREQTKEAKYLYCIIKCSEERSFNGIPAIGGDGIHTVVFGDLACVVSDSTDIKYDSTRANMMAHETVIEQVMKEFTVLPIRFSTVTRKDTDSPVDDIQHKLLEKRYKEFLKLHEEMDSRVELGLKALWRDEKAIYQEIVSEHGELRKLRDSVEGKSP</sequence>
<dbReference type="AlphaFoldDB" id="X0Y4B2"/>
<dbReference type="Pfam" id="PF06386">
    <property type="entry name" value="GvpL_GvpF"/>
    <property type="match status" value="1"/>
</dbReference>
<comment type="caution">
    <text evidence="4">The sequence shown here is derived from an EMBL/GenBank/DDBJ whole genome shotgun (WGS) entry which is preliminary data.</text>
</comment>